<sequence>MSTKEEELKAFERLKNTFPERNVELSLHYSSWHKEPYYYCYVGSAEGRLAVSGLDKTTLTPSDAVDYIIRKEEETNAEKEATSVDKP</sequence>
<name>A0A6M3LQ64_9ZZZZ</name>
<dbReference type="EMBL" id="MT143291">
    <property type="protein sequence ID" value="QJA95171.1"/>
    <property type="molecule type" value="Genomic_DNA"/>
</dbReference>
<protein>
    <submittedName>
        <fullName evidence="1">Uncharacterized protein</fullName>
    </submittedName>
</protein>
<reference evidence="1" key="1">
    <citation type="submission" date="2020-03" db="EMBL/GenBank/DDBJ databases">
        <title>The deep terrestrial virosphere.</title>
        <authorList>
            <person name="Holmfeldt K."/>
            <person name="Nilsson E."/>
            <person name="Simone D."/>
            <person name="Lopez-Fernandez M."/>
            <person name="Wu X."/>
            <person name="de Brujin I."/>
            <person name="Lundin D."/>
            <person name="Andersson A."/>
            <person name="Bertilsson S."/>
            <person name="Dopson M."/>
        </authorList>
    </citation>
    <scope>NUCLEOTIDE SEQUENCE</scope>
    <source>
        <strain evidence="1">MM415B05570</strain>
    </source>
</reference>
<proteinExistence type="predicted"/>
<organism evidence="1">
    <name type="scientific">viral metagenome</name>
    <dbReference type="NCBI Taxonomy" id="1070528"/>
    <lineage>
        <taxon>unclassified sequences</taxon>
        <taxon>metagenomes</taxon>
        <taxon>organismal metagenomes</taxon>
    </lineage>
</organism>
<dbReference type="AlphaFoldDB" id="A0A6M3LQ64"/>
<accession>A0A6M3LQ64</accession>
<evidence type="ECO:0000313" key="1">
    <source>
        <dbReference type="EMBL" id="QJA95171.1"/>
    </source>
</evidence>
<gene>
    <name evidence="1" type="ORF">MM415B05570_0010</name>
</gene>